<proteinExistence type="predicted"/>
<dbReference type="Proteomes" id="UP000501690">
    <property type="component" value="Linkage Group LG3"/>
</dbReference>
<sequence length="112" mass="12428">MGGFELSGAGQNYGLPKTDVPPSDRLVVFNPPGKSYKIVGSWFEWRLTVWEVLPGDNDSVSELLECMRMTVRVVPLGDVCSVGVSSGATRLAARVPRQAIWKRQRLAPREQR</sequence>
<protein>
    <submittedName>
        <fullName evidence="1">Uncharacterized protein</fullName>
    </submittedName>
</protein>
<dbReference type="EMBL" id="CP039347">
    <property type="protein sequence ID" value="QCD87016.1"/>
    <property type="molecule type" value="Genomic_DNA"/>
</dbReference>
<evidence type="ECO:0000313" key="2">
    <source>
        <dbReference type="Proteomes" id="UP000501690"/>
    </source>
</evidence>
<evidence type="ECO:0000313" key="1">
    <source>
        <dbReference type="EMBL" id="QCD87016.1"/>
    </source>
</evidence>
<gene>
    <name evidence="1" type="ORF">DEO72_LG3g1547</name>
</gene>
<accession>A0A4D6LF14</accession>
<dbReference type="AlphaFoldDB" id="A0A4D6LF14"/>
<keyword evidence="2" id="KW-1185">Reference proteome</keyword>
<organism evidence="1 2">
    <name type="scientific">Vigna unguiculata</name>
    <name type="common">Cowpea</name>
    <dbReference type="NCBI Taxonomy" id="3917"/>
    <lineage>
        <taxon>Eukaryota</taxon>
        <taxon>Viridiplantae</taxon>
        <taxon>Streptophyta</taxon>
        <taxon>Embryophyta</taxon>
        <taxon>Tracheophyta</taxon>
        <taxon>Spermatophyta</taxon>
        <taxon>Magnoliopsida</taxon>
        <taxon>eudicotyledons</taxon>
        <taxon>Gunneridae</taxon>
        <taxon>Pentapetalae</taxon>
        <taxon>rosids</taxon>
        <taxon>fabids</taxon>
        <taxon>Fabales</taxon>
        <taxon>Fabaceae</taxon>
        <taxon>Papilionoideae</taxon>
        <taxon>50 kb inversion clade</taxon>
        <taxon>NPAAA clade</taxon>
        <taxon>indigoferoid/millettioid clade</taxon>
        <taxon>Phaseoleae</taxon>
        <taxon>Vigna</taxon>
    </lineage>
</organism>
<name>A0A4D6LF14_VIGUN</name>
<reference evidence="1 2" key="1">
    <citation type="submission" date="2019-04" db="EMBL/GenBank/DDBJ databases">
        <title>An improved genome assembly and genetic linkage map for asparagus bean, Vigna unguiculata ssp. sesquipedialis.</title>
        <authorList>
            <person name="Xia Q."/>
            <person name="Zhang R."/>
            <person name="Dong Y."/>
        </authorList>
    </citation>
    <scope>NUCLEOTIDE SEQUENCE [LARGE SCALE GENOMIC DNA]</scope>
    <source>
        <tissue evidence="1">Leaf</tissue>
    </source>
</reference>